<protein>
    <submittedName>
        <fullName evidence="1">Uncharacterized protein</fullName>
    </submittedName>
</protein>
<evidence type="ECO:0000313" key="2">
    <source>
        <dbReference type="Proteomes" id="UP000287651"/>
    </source>
</evidence>
<comment type="caution">
    <text evidence="1">The sequence shown here is derived from an EMBL/GenBank/DDBJ whole genome shotgun (WGS) entry which is preliminary data.</text>
</comment>
<dbReference type="EMBL" id="AMZH03012872">
    <property type="protein sequence ID" value="RRT50247.1"/>
    <property type="molecule type" value="Genomic_DNA"/>
</dbReference>
<dbReference type="Proteomes" id="UP000287651">
    <property type="component" value="Unassembled WGS sequence"/>
</dbReference>
<accession>A0A426YEZ4</accession>
<sequence>MRLNWSRSSEGSFLLPEGKDMNGAWLAEAGLSPTPQDKYFATIMTWLKAVKGEDPGTKVVSHLRVEPGAHEQGREVDRLGFESGLKKMRRVSYEFGYRVALERLRGKHLEIAIEQDPFVKYPDDANVEMDLNQPFDDSTPSKK</sequence>
<reference evidence="1 2" key="1">
    <citation type="journal article" date="2014" name="Agronomy (Basel)">
        <title>A Draft Genome Sequence for Ensete ventricosum, the Drought-Tolerant Tree Against Hunger.</title>
        <authorList>
            <person name="Harrison J."/>
            <person name="Moore K.A."/>
            <person name="Paszkiewicz K."/>
            <person name="Jones T."/>
            <person name="Grant M."/>
            <person name="Ambacheew D."/>
            <person name="Muzemil S."/>
            <person name="Studholme D.J."/>
        </authorList>
    </citation>
    <scope>NUCLEOTIDE SEQUENCE [LARGE SCALE GENOMIC DNA]</scope>
</reference>
<name>A0A426YEZ4_ENSVE</name>
<evidence type="ECO:0000313" key="1">
    <source>
        <dbReference type="EMBL" id="RRT50247.1"/>
    </source>
</evidence>
<dbReference type="AlphaFoldDB" id="A0A426YEZ4"/>
<gene>
    <name evidence="1" type="ORF">B296_00029742</name>
</gene>
<organism evidence="1 2">
    <name type="scientific">Ensete ventricosum</name>
    <name type="common">Abyssinian banana</name>
    <name type="synonym">Musa ensete</name>
    <dbReference type="NCBI Taxonomy" id="4639"/>
    <lineage>
        <taxon>Eukaryota</taxon>
        <taxon>Viridiplantae</taxon>
        <taxon>Streptophyta</taxon>
        <taxon>Embryophyta</taxon>
        <taxon>Tracheophyta</taxon>
        <taxon>Spermatophyta</taxon>
        <taxon>Magnoliopsida</taxon>
        <taxon>Liliopsida</taxon>
        <taxon>Zingiberales</taxon>
        <taxon>Musaceae</taxon>
        <taxon>Ensete</taxon>
    </lineage>
</organism>
<proteinExistence type="predicted"/>